<protein>
    <submittedName>
        <fullName evidence="3">RHS repeat-associated core domain-containing protein</fullName>
    </submittedName>
</protein>
<reference evidence="3" key="1">
    <citation type="submission" date="2022-10" db="EMBL/GenBank/DDBJ databases">
        <title>Chryseobacterium sp. nov., a novel bacterial species.</title>
        <authorList>
            <person name="Cao Y."/>
        </authorList>
    </citation>
    <scope>NUCLEOTIDE SEQUENCE</scope>
    <source>
        <strain evidence="3">KC 927</strain>
    </source>
</reference>
<keyword evidence="4" id="KW-1185">Reference proteome</keyword>
<dbReference type="Gene3D" id="2.180.10.10">
    <property type="entry name" value="RHS repeat-associated core"/>
    <property type="match status" value="1"/>
</dbReference>
<dbReference type="InterPro" id="IPR056823">
    <property type="entry name" value="TEN-like_YD-shell"/>
</dbReference>
<dbReference type="InterPro" id="IPR050708">
    <property type="entry name" value="T6SS_VgrG/RHS"/>
</dbReference>
<dbReference type="Pfam" id="PF25023">
    <property type="entry name" value="TEN_YD-shell"/>
    <property type="match status" value="1"/>
</dbReference>
<dbReference type="NCBIfam" id="TIGR03696">
    <property type="entry name" value="Rhs_assc_core"/>
    <property type="match status" value="1"/>
</dbReference>
<evidence type="ECO:0000259" key="2">
    <source>
        <dbReference type="Pfam" id="PF25023"/>
    </source>
</evidence>
<comment type="caution">
    <text evidence="3">The sequence shown here is derived from an EMBL/GenBank/DDBJ whole genome shotgun (WGS) entry which is preliminary data.</text>
</comment>
<evidence type="ECO:0000313" key="3">
    <source>
        <dbReference type="EMBL" id="MCX8534326.1"/>
    </source>
</evidence>
<dbReference type="PANTHER" id="PTHR32305:SF15">
    <property type="entry name" value="PROTEIN RHSA-RELATED"/>
    <property type="match status" value="1"/>
</dbReference>
<sequence length="320" mass="36813">MLKNVKKPDGSEISFEYDALGRRTTKTYQEKVTRFVWDSNVLLHEWNYDQKKSPRFSLDNQGEFVYTSTKSTENLITWVYEDGSFVPSAKIIGGEKYSIISDYIGRPIQAYDDNGNKVWETDYDIYGRLRNLQGEKQFVAFRQLGQYEDEELDGLYYNRFRYYDCNIGGYISQDPIGLEGNNPNFYAYVYDSNLQYDPFGLECPTIWDSVTGKSYNTASEMPVIKPGTKAWKSAVESIKSPGKSKNVRVGSKAEATQLMNEARPGLTEQPTYTEIPYKDGYEYHPNESHTENAPHNNLEHIKWKEWSSGKSSGGNGHIFY</sequence>
<keyword evidence="1" id="KW-0677">Repeat</keyword>
<evidence type="ECO:0000256" key="1">
    <source>
        <dbReference type="ARBA" id="ARBA00022737"/>
    </source>
</evidence>
<name>A0ABT3Y827_9FLAO</name>
<dbReference type="InterPro" id="IPR022385">
    <property type="entry name" value="Rhs_assc_core"/>
</dbReference>
<evidence type="ECO:0000313" key="4">
    <source>
        <dbReference type="Proteomes" id="UP001070176"/>
    </source>
</evidence>
<dbReference type="PANTHER" id="PTHR32305">
    <property type="match status" value="1"/>
</dbReference>
<proteinExistence type="predicted"/>
<dbReference type="Proteomes" id="UP001070176">
    <property type="component" value="Unassembled WGS sequence"/>
</dbReference>
<accession>A0ABT3Y827</accession>
<dbReference type="PRINTS" id="PR00394">
    <property type="entry name" value="RHSPROTEIN"/>
</dbReference>
<feature type="domain" description="Teneurin-like YD-shell" evidence="2">
    <location>
        <begin position="2"/>
        <end position="174"/>
    </location>
</feature>
<organism evidence="3 4">
    <name type="scientific">Chryseobacterium luquanense</name>
    <dbReference type="NCBI Taxonomy" id="2983766"/>
    <lineage>
        <taxon>Bacteria</taxon>
        <taxon>Pseudomonadati</taxon>
        <taxon>Bacteroidota</taxon>
        <taxon>Flavobacteriia</taxon>
        <taxon>Flavobacteriales</taxon>
        <taxon>Weeksellaceae</taxon>
        <taxon>Chryseobacterium group</taxon>
        <taxon>Chryseobacterium</taxon>
    </lineage>
</organism>
<dbReference type="EMBL" id="JAOVZV010000022">
    <property type="protein sequence ID" value="MCX8534326.1"/>
    <property type="molecule type" value="Genomic_DNA"/>
</dbReference>
<gene>
    <name evidence="3" type="ORF">OEA66_18425</name>
</gene>